<evidence type="ECO:0000256" key="2">
    <source>
        <dbReference type="ARBA" id="ARBA00022481"/>
    </source>
</evidence>
<reference evidence="8 9" key="1">
    <citation type="journal article" date="2016" name="Sci. Rep.">
        <title>The genome sequence of the outbreeding globe artichoke constructed de novo incorporating a phase-aware low-pass sequencing strategy of F1 progeny.</title>
        <authorList>
            <person name="Scaglione D."/>
            <person name="Reyes-Chin-Wo S."/>
            <person name="Acquadro A."/>
            <person name="Froenicke L."/>
            <person name="Portis E."/>
            <person name="Beitel C."/>
            <person name="Tirone M."/>
            <person name="Mauro R."/>
            <person name="Lo Monaco A."/>
            <person name="Mauromicale G."/>
            <person name="Faccioli P."/>
            <person name="Cattivelli L."/>
            <person name="Rieseberg L."/>
            <person name="Michelmore R."/>
            <person name="Lanteri S."/>
        </authorList>
    </citation>
    <scope>NUCLEOTIDE SEQUENCE [LARGE SCALE GENOMIC DNA]</scope>
    <source>
        <strain evidence="8">2C</strain>
    </source>
</reference>
<dbReference type="InterPro" id="IPR036163">
    <property type="entry name" value="HMA_dom_sf"/>
</dbReference>
<dbReference type="PANTHER" id="PTHR45811">
    <property type="entry name" value="COPPER TRANSPORT PROTEIN FAMILY-RELATED"/>
    <property type="match status" value="1"/>
</dbReference>
<dbReference type="Pfam" id="PF00403">
    <property type="entry name" value="HMA"/>
    <property type="match status" value="1"/>
</dbReference>
<evidence type="ECO:0000256" key="6">
    <source>
        <dbReference type="ARBA" id="ARBA00024045"/>
    </source>
</evidence>
<keyword evidence="9" id="KW-1185">Reference proteome</keyword>
<dbReference type="STRING" id="59895.A0A124SFR6"/>
<dbReference type="InterPro" id="IPR006121">
    <property type="entry name" value="HMA_dom"/>
</dbReference>
<organism evidence="8 9">
    <name type="scientific">Cynara cardunculus var. scolymus</name>
    <name type="common">Globe artichoke</name>
    <name type="synonym">Cynara scolymus</name>
    <dbReference type="NCBI Taxonomy" id="59895"/>
    <lineage>
        <taxon>Eukaryota</taxon>
        <taxon>Viridiplantae</taxon>
        <taxon>Streptophyta</taxon>
        <taxon>Embryophyta</taxon>
        <taxon>Tracheophyta</taxon>
        <taxon>Spermatophyta</taxon>
        <taxon>Magnoliopsida</taxon>
        <taxon>eudicotyledons</taxon>
        <taxon>Gunneridae</taxon>
        <taxon>Pentapetalae</taxon>
        <taxon>asterids</taxon>
        <taxon>campanulids</taxon>
        <taxon>Asterales</taxon>
        <taxon>Asteraceae</taxon>
        <taxon>Carduoideae</taxon>
        <taxon>Cardueae</taxon>
        <taxon>Carduinae</taxon>
        <taxon>Cynara</taxon>
    </lineage>
</organism>
<dbReference type="PANTHER" id="PTHR45811:SF33">
    <property type="entry name" value="HEAVY METAL-ASSOCIATED ISOPRENYLATED PLANT PROTEIN 2-RELATED"/>
    <property type="match status" value="1"/>
</dbReference>
<gene>
    <name evidence="8" type="ORF">Ccrd_017619</name>
</gene>
<name>A0A124SFR6_CYNCS</name>
<comment type="subcellular location">
    <subcellularLocation>
        <location evidence="1">Membrane</location>
        <topology evidence="1">Peripheral membrane protein</topology>
    </subcellularLocation>
</comment>
<protein>
    <submittedName>
        <fullName evidence="8">Heavy metal-associated domain, HMA</fullName>
    </submittedName>
</protein>
<comment type="caution">
    <text evidence="8">The sequence shown here is derived from an EMBL/GenBank/DDBJ whole genome shotgun (WGS) entry which is preliminary data.</text>
</comment>
<dbReference type="GO" id="GO:0016020">
    <property type="term" value="C:membrane"/>
    <property type="evidence" value="ECO:0007669"/>
    <property type="project" value="UniProtKB-SubCell"/>
</dbReference>
<accession>A0A124SFR6</accession>
<evidence type="ECO:0000313" key="9">
    <source>
        <dbReference type="Proteomes" id="UP000243975"/>
    </source>
</evidence>
<evidence type="ECO:0000256" key="5">
    <source>
        <dbReference type="ARBA" id="ARBA00023289"/>
    </source>
</evidence>
<keyword evidence="2" id="KW-0488">Methylation</keyword>
<evidence type="ECO:0000256" key="3">
    <source>
        <dbReference type="ARBA" id="ARBA00022723"/>
    </source>
</evidence>
<keyword evidence="5" id="KW-0636">Prenylation</keyword>
<dbReference type="InterPro" id="IPR051863">
    <property type="entry name" value="HIPP"/>
</dbReference>
<dbReference type="OrthoDB" id="691258at2759"/>
<dbReference type="AlphaFoldDB" id="A0A124SFR6"/>
<keyword evidence="3" id="KW-0479">Metal-binding</keyword>
<dbReference type="GO" id="GO:0046872">
    <property type="term" value="F:metal ion binding"/>
    <property type="evidence" value="ECO:0007669"/>
    <property type="project" value="UniProtKB-KW"/>
</dbReference>
<dbReference type="Gramene" id="KVI04078">
    <property type="protein sequence ID" value="KVI04078"/>
    <property type="gene ID" value="Ccrd_017619"/>
</dbReference>
<feature type="domain" description="HMA" evidence="7">
    <location>
        <begin position="1"/>
        <end position="47"/>
    </location>
</feature>
<evidence type="ECO:0000256" key="4">
    <source>
        <dbReference type="ARBA" id="ARBA00023288"/>
    </source>
</evidence>
<evidence type="ECO:0000259" key="7">
    <source>
        <dbReference type="PROSITE" id="PS50846"/>
    </source>
</evidence>
<dbReference type="SUPFAM" id="SSF55008">
    <property type="entry name" value="HMA, heavy metal-associated domain"/>
    <property type="match status" value="1"/>
</dbReference>
<evidence type="ECO:0000256" key="1">
    <source>
        <dbReference type="ARBA" id="ARBA00004170"/>
    </source>
</evidence>
<keyword evidence="4" id="KW-0449">Lipoprotein</keyword>
<dbReference type="PROSITE" id="PS50846">
    <property type="entry name" value="HMA_2"/>
    <property type="match status" value="1"/>
</dbReference>
<dbReference type="EMBL" id="LEKV01002311">
    <property type="protein sequence ID" value="KVI04078.1"/>
    <property type="molecule type" value="Genomic_DNA"/>
</dbReference>
<sequence length="103" mass="11313">MVLKAVSKLSGINEVSVNLNKQELVVIGDVDPVCVVRRVRDTGKIAEIISVGPIKKPDVPKPKPEPKRDHCECPKVYPRCNDACSTIVIGYQESYTDSGCMIM</sequence>
<dbReference type="Proteomes" id="UP000243975">
    <property type="component" value="Unassembled WGS sequence"/>
</dbReference>
<comment type="similarity">
    <text evidence="6">Belongs to the HIPP family.</text>
</comment>
<dbReference type="OMA" id="NDACSTI"/>
<dbReference type="Gene3D" id="3.30.70.100">
    <property type="match status" value="1"/>
</dbReference>
<evidence type="ECO:0000313" key="8">
    <source>
        <dbReference type="EMBL" id="KVI04078.1"/>
    </source>
</evidence>
<proteinExistence type="inferred from homology"/>
<dbReference type="GO" id="GO:0009626">
    <property type="term" value="P:plant-type hypersensitive response"/>
    <property type="evidence" value="ECO:0007669"/>
    <property type="project" value="UniProtKB-KW"/>
</dbReference>